<accession>A0ABT3Y4S8</accession>
<dbReference type="Proteomes" id="UP001070176">
    <property type="component" value="Unassembled WGS sequence"/>
</dbReference>
<gene>
    <name evidence="1" type="ORF">OEA66_12475</name>
</gene>
<protein>
    <submittedName>
        <fullName evidence="1">Uncharacterized protein</fullName>
    </submittedName>
</protein>
<dbReference type="EMBL" id="JAOVZV010000014">
    <property type="protein sequence ID" value="MCX8533167.1"/>
    <property type="molecule type" value="Genomic_DNA"/>
</dbReference>
<sequence>MSKKILSFNFDLLINDNTIFIFPKSFYFIPIRKINLNFSNSSKKLTRSTLLLREMIMNNHSVDLVSYPNYLHSKGHIIRLQNLTNEQISIFEEIKKNKIY</sequence>
<organism evidence="1 2">
    <name type="scientific">Chryseobacterium luquanense</name>
    <dbReference type="NCBI Taxonomy" id="2983766"/>
    <lineage>
        <taxon>Bacteria</taxon>
        <taxon>Pseudomonadati</taxon>
        <taxon>Bacteroidota</taxon>
        <taxon>Flavobacteriia</taxon>
        <taxon>Flavobacteriales</taxon>
        <taxon>Weeksellaceae</taxon>
        <taxon>Chryseobacterium group</taxon>
        <taxon>Chryseobacterium</taxon>
    </lineage>
</organism>
<reference evidence="1" key="1">
    <citation type="submission" date="2022-10" db="EMBL/GenBank/DDBJ databases">
        <title>Chryseobacterium sp. nov., a novel bacterial species.</title>
        <authorList>
            <person name="Cao Y."/>
        </authorList>
    </citation>
    <scope>NUCLEOTIDE SEQUENCE</scope>
    <source>
        <strain evidence="1">KC 927</strain>
    </source>
</reference>
<proteinExistence type="predicted"/>
<comment type="caution">
    <text evidence="1">The sequence shown here is derived from an EMBL/GenBank/DDBJ whole genome shotgun (WGS) entry which is preliminary data.</text>
</comment>
<name>A0ABT3Y4S8_9FLAO</name>
<evidence type="ECO:0000313" key="1">
    <source>
        <dbReference type="EMBL" id="MCX8533167.1"/>
    </source>
</evidence>
<evidence type="ECO:0000313" key="2">
    <source>
        <dbReference type="Proteomes" id="UP001070176"/>
    </source>
</evidence>
<keyword evidence="2" id="KW-1185">Reference proteome</keyword>